<evidence type="ECO:0000313" key="3">
    <source>
        <dbReference type="Proteomes" id="UP001187531"/>
    </source>
</evidence>
<evidence type="ECO:0000256" key="1">
    <source>
        <dbReference type="SAM" id="MobiDB-lite"/>
    </source>
</evidence>
<feature type="non-terminal residue" evidence="2">
    <location>
        <position position="104"/>
    </location>
</feature>
<proteinExistence type="predicted"/>
<evidence type="ECO:0000313" key="2">
    <source>
        <dbReference type="EMBL" id="KAK2724791.1"/>
    </source>
</evidence>
<comment type="caution">
    <text evidence="2">The sequence shown here is derived from an EMBL/GenBank/DDBJ whole genome shotgun (WGS) entry which is preliminary data.</text>
</comment>
<sequence length="104" mass="11126">MLRSPSGSGLSLMIPADDSSVQNVQSPGGSSTASSRDTSPCRDLSPIITSLRPPLILCRGAKGFGFTLRAVRVYFGDTDFYTLHHLVLNVDERSPAFEAGLRQG</sequence>
<dbReference type="InterPro" id="IPR036034">
    <property type="entry name" value="PDZ_sf"/>
</dbReference>
<gene>
    <name evidence="2" type="ORF">QYM36_001317</name>
</gene>
<feature type="region of interest" description="Disordered" evidence="1">
    <location>
        <begin position="1"/>
        <end position="44"/>
    </location>
</feature>
<accession>A0AA88IDR3</accession>
<dbReference type="AlphaFoldDB" id="A0AA88IDR3"/>
<feature type="compositionally biased region" description="Polar residues" evidence="1">
    <location>
        <begin position="19"/>
        <end position="38"/>
    </location>
</feature>
<keyword evidence="3" id="KW-1185">Reference proteome</keyword>
<dbReference type="EMBL" id="JAVRJZ010000003">
    <property type="protein sequence ID" value="KAK2724791.1"/>
    <property type="molecule type" value="Genomic_DNA"/>
</dbReference>
<dbReference type="Gene3D" id="2.30.42.10">
    <property type="match status" value="1"/>
</dbReference>
<dbReference type="Proteomes" id="UP001187531">
    <property type="component" value="Unassembled WGS sequence"/>
</dbReference>
<organism evidence="2 3">
    <name type="scientific">Artemia franciscana</name>
    <name type="common">Brine shrimp</name>
    <name type="synonym">Artemia sanfranciscana</name>
    <dbReference type="NCBI Taxonomy" id="6661"/>
    <lineage>
        <taxon>Eukaryota</taxon>
        <taxon>Metazoa</taxon>
        <taxon>Ecdysozoa</taxon>
        <taxon>Arthropoda</taxon>
        <taxon>Crustacea</taxon>
        <taxon>Branchiopoda</taxon>
        <taxon>Anostraca</taxon>
        <taxon>Artemiidae</taxon>
        <taxon>Artemia</taxon>
    </lineage>
</organism>
<dbReference type="SUPFAM" id="SSF50156">
    <property type="entry name" value="PDZ domain-like"/>
    <property type="match status" value="1"/>
</dbReference>
<protein>
    <submittedName>
        <fullName evidence="2">Uncharacterized protein</fullName>
    </submittedName>
</protein>
<name>A0AA88IDR3_ARTSF</name>
<reference evidence="2" key="1">
    <citation type="submission" date="2023-07" db="EMBL/GenBank/DDBJ databases">
        <title>Chromosome-level genome assembly of Artemia franciscana.</title>
        <authorList>
            <person name="Jo E."/>
        </authorList>
    </citation>
    <scope>NUCLEOTIDE SEQUENCE</scope>
    <source>
        <tissue evidence="2">Whole body</tissue>
    </source>
</reference>